<dbReference type="Pfam" id="PF11955">
    <property type="entry name" value="PORR"/>
    <property type="match status" value="1"/>
</dbReference>
<dbReference type="Proteomes" id="UP001459277">
    <property type="component" value="Unassembled WGS sequence"/>
</dbReference>
<dbReference type="InterPro" id="IPR021099">
    <property type="entry name" value="PORR_domain"/>
</dbReference>
<dbReference type="PANTHER" id="PTHR31476:SF4">
    <property type="entry name" value="PROTEIN WHAT'S THIS FACTOR 1 HOMOLOG, CHLOROPLASTIC"/>
    <property type="match status" value="1"/>
</dbReference>
<evidence type="ECO:0000259" key="1">
    <source>
        <dbReference type="Pfam" id="PF11955"/>
    </source>
</evidence>
<dbReference type="EMBL" id="JAZDWU010000006">
    <property type="protein sequence ID" value="KAL0000119.1"/>
    <property type="molecule type" value="Genomic_DNA"/>
</dbReference>
<comment type="caution">
    <text evidence="2">The sequence shown here is derived from an EMBL/GenBank/DDBJ whole genome shotgun (WGS) entry which is preliminary data.</text>
</comment>
<dbReference type="PANTHER" id="PTHR31476">
    <property type="entry name" value="PROTEIN WHAT'S THIS FACTOR 1 HOMOLOG, CHLOROPLASTIC"/>
    <property type="match status" value="1"/>
</dbReference>
<dbReference type="GO" id="GO:0003723">
    <property type="term" value="F:RNA binding"/>
    <property type="evidence" value="ECO:0007669"/>
    <property type="project" value="InterPro"/>
</dbReference>
<name>A0AAW2CPY9_9ROSI</name>
<evidence type="ECO:0000313" key="2">
    <source>
        <dbReference type="EMBL" id="KAL0000119.1"/>
    </source>
</evidence>
<proteinExistence type="predicted"/>
<organism evidence="2 3">
    <name type="scientific">Lithocarpus litseifolius</name>
    <dbReference type="NCBI Taxonomy" id="425828"/>
    <lineage>
        <taxon>Eukaryota</taxon>
        <taxon>Viridiplantae</taxon>
        <taxon>Streptophyta</taxon>
        <taxon>Embryophyta</taxon>
        <taxon>Tracheophyta</taxon>
        <taxon>Spermatophyta</taxon>
        <taxon>Magnoliopsida</taxon>
        <taxon>eudicotyledons</taxon>
        <taxon>Gunneridae</taxon>
        <taxon>Pentapetalae</taxon>
        <taxon>rosids</taxon>
        <taxon>fabids</taxon>
        <taxon>Fagales</taxon>
        <taxon>Fagaceae</taxon>
        <taxon>Lithocarpus</taxon>
    </lineage>
</organism>
<dbReference type="AlphaFoldDB" id="A0AAW2CPY9"/>
<dbReference type="InterPro" id="IPR045040">
    <property type="entry name" value="PORR_fam"/>
</dbReference>
<protein>
    <recommendedName>
        <fullName evidence="1">PORR domain-containing protein</fullName>
    </recommendedName>
</protein>
<feature type="domain" description="PORR" evidence="1">
    <location>
        <begin position="160"/>
        <end position="207"/>
    </location>
</feature>
<accession>A0AAW2CPY9</accession>
<reference evidence="2 3" key="1">
    <citation type="submission" date="2024-01" db="EMBL/GenBank/DDBJ databases">
        <title>A telomere-to-telomere, gap-free genome of sweet tea (Lithocarpus litseifolius).</title>
        <authorList>
            <person name="Zhou J."/>
        </authorList>
    </citation>
    <scope>NUCLEOTIDE SEQUENCE [LARGE SCALE GENOMIC DNA]</scope>
    <source>
        <strain evidence="2">Zhou-2022a</strain>
        <tissue evidence="2">Leaf</tissue>
    </source>
</reference>
<evidence type="ECO:0000313" key="3">
    <source>
        <dbReference type="Proteomes" id="UP001459277"/>
    </source>
</evidence>
<sequence length="209" mass="23941">MVSEYTHRTKKVKGIWQTHFHYISNILVYGNYFKRICLPQLRNINRDRSGHSLCTSRARVSCNWAGPDSPIQNILGLVRQDEIVQSNVTVAAQAPLQSQTNIFSSKPQTFGKVPFLPINWVTVLGTSLVLHQSSNNVSLSNLRKTTFGPGPIKAVVKRRKEHPFDNVIQRDKKLKLVLKIWKILVSQPDRIMSLRKLGKYRRELGLDKK</sequence>
<gene>
    <name evidence="2" type="ORF">SO802_019721</name>
</gene>
<keyword evidence="3" id="KW-1185">Reference proteome</keyword>